<organism evidence="2 3">
    <name type="scientific">Planktothrix serta PCC 8927</name>
    <dbReference type="NCBI Taxonomy" id="671068"/>
    <lineage>
        <taxon>Bacteria</taxon>
        <taxon>Bacillati</taxon>
        <taxon>Cyanobacteriota</taxon>
        <taxon>Cyanophyceae</taxon>
        <taxon>Oscillatoriophycideae</taxon>
        <taxon>Oscillatoriales</taxon>
        <taxon>Microcoleaceae</taxon>
        <taxon>Planktothrix</taxon>
    </lineage>
</organism>
<evidence type="ECO:0000313" key="3">
    <source>
        <dbReference type="Proteomes" id="UP000184550"/>
    </source>
</evidence>
<sequence length="208" mass="23145">MFNSLIKTIYFSRTPLIKQNQSNKGFSLIELLVVILMIGILSAIAVPGWVAFINNQSLRDTQGKIYRAMQAAQSKAKADRTAWQVSVKEENNSDGKKVVQWATHTAGSTPSVWEDGAERVEIDPNKTKLLLDTNNNNNLMIIFNNKGCPVENSTEECTQTNLDTPEDDPQRLTLSHKDLGQNRRKCILIEGLLGSIKTAENDQCKDGP</sequence>
<accession>A0A7Z9E488</accession>
<dbReference type="PROSITE" id="PS00409">
    <property type="entry name" value="PROKAR_NTER_METHYL"/>
    <property type="match status" value="1"/>
</dbReference>
<dbReference type="RefSeq" id="WP_083626845.1">
    <property type="nucleotide sequence ID" value="NZ_LR734886.1"/>
</dbReference>
<keyword evidence="3" id="KW-1185">Reference proteome</keyword>
<keyword evidence="1" id="KW-0472">Membrane</keyword>
<dbReference type="SUPFAM" id="SSF54523">
    <property type="entry name" value="Pili subunits"/>
    <property type="match status" value="1"/>
</dbReference>
<reference evidence="2" key="1">
    <citation type="submission" date="2019-10" db="EMBL/GenBank/DDBJ databases">
        <authorList>
            <consortium name="Genoscope - CEA"/>
            <person name="William W."/>
        </authorList>
    </citation>
    <scope>NUCLEOTIDE SEQUENCE [LARGE SCALE GENOMIC DNA]</scope>
    <source>
        <strain evidence="2">BBR_PRJEB10992</strain>
    </source>
</reference>
<dbReference type="Proteomes" id="UP000184550">
    <property type="component" value="Unassembled WGS sequence"/>
</dbReference>
<dbReference type="OrthoDB" id="465504at2"/>
<dbReference type="InterPro" id="IPR012902">
    <property type="entry name" value="N_methyl_site"/>
</dbReference>
<dbReference type="InterPro" id="IPR045584">
    <property type="entry name" value="Pilin-like"/>
</dbReference>
<keyword evidence="1" id="KW-0812">Transmembrane</keyword>
<dbReference type="EMBL" id="CZCU02000166">
    <property type="protein sequence ID" value="VXD25480.1"/>
    <property type="molecule type" value="Genomic_DNA"/>
</dbReference>
<comment type="caution">
    <text evidence="2">The sequence shown here is derived from an EMBL/GenBank/DDBJ whole genome shotgun (WGS) entry which is preliminary data.</text>
</comment>
<dbReference type="Pfam" id="PF07963">
    <property type="entry name" value="N_methyl"/>
    <property type="match status" value="1"/>
</dbReference>
<feature type="transmembrane region" description="Helical" evidence="1">
    <location>
        <begin position="28"/>
        <end position="52"/>
    </location>
</feature>
<protein>
    <recommendedName>
        <fullName evidence="4">PHA accumulation regulator DNA-binding-like protein</fullName>
    </recommendedName>
</protein>
<dbReference type="Gene3D" id="3.30.700.10">
    <property type="entry name" value="Glycoprotein, Type 4 Pilin"/>
    <property type="match status" value="1"/>
</dbReference>
<keyword evidence="1" id="KW-1133">Transmembrane helix</keyword>
<dbReference type="NCBIfam" id="TIGR02532">
    <property type="entry name" value="IV_pilin_GFxxxE"/>
    <property type="match status" value="1"/>
</dbReference>
<evidence type="ECO:0008006" key="4">
    <source>
        <dbReference type="Google" id="ProtNLM"/>
    </source>
</evidence>
<proteinExistence type="predicted"/>
<name>A0A7Z9E488_9CYAN</name>
<evidence type="ECO:0000313" key="2">
    <source>
        <dbReference type="EMBL" id="VXD25480.1"/>
    </source>
</evidence>
<dbReference type="AlphaFoldDB" id="A0A7Z9E488"/>
<evidence type="ECO:0000256" key="1">
    <source>
        <dbReference type="SAM" id="Phobius"/>
    </source>
</evidence>
<gene>
    <name evidence="2" type="ORF">PL8927_880031</name>
</gene>